<evidence type="ECO:0000313" key="2">
    <source>
        <dbReference type="Proteomes" id="UP001196413"/>
    </source>
</evidence>
<proteinExistence type="predicted"/>
<protein>
    <submittedName>
        <fullName evidence="1">Uncharacterized protein</fullName>
    </submittedName>
</protein>
<organism evidence="1 2">
    <name type="scientific">Parelaphostrongylus tenuis</name>
    <name type="common">Meningeal worm</name>
    <dbReference type="NCBI Taxonomy" id="148309"/>
    <lineage>
        <taxon>Eukaryota</taxon>
        <taxon>Metazoa</taxon>
        <taxon>Ecdysozoa</taxon>
        <taxon>Nematoda</taxon>
        <taxon>Chromadorea</taxon>
        <taxon>Rhabditida</taxon>
        <taxon>Rhabditina</taxon>
        <taxon>Rhabditomorpha</taxon>
        <taxon>Strongyloidea</taxon>
        <taxon>Metastrongylidae</taxon>
        <taxon>Parelaphostrongylus</taxon>
    </lineage>
</organism>
<comment type="caution">
    <text evidence="1">The sequence shown here is derived from an EMBL/GenBank/DDBJ whole genome shotgun (WGS) entry which is preliminary data.</text>
</comment>
<gene>
    <name evidence="1" type="ORF">KIN20_017901</name>
</gene>
<dbReference type="EMBL" id="JAHQIW010003575">
    <property type="protein sequence ID" value="KAJ1359215.1"/>
    <property type="molecule type" value="Genomic_DNA"/>
</dbReference>
<name>A0AAD5QRR3_PARTN</name>
<evidence type="ECO:0000313" key="1">
    <source>
        <dbReference type="EMBL" id="KAJ1359215.1"/>
    </source>
</evidence>
<keyword evidence="2" id="KW-1185">Reference proteome</keyword>
<accession>A0AAD5QRR3</accession>
<reference evidence="1" key="1">
    <citation type="submission" date="2021-06" db="EMBL/GenBank/DDBJ databases">
        <title>Parelaphostrongylus tenuis whole genome reference sequence.</title>
        <authorList>
            <person name="Garwood T.J."/>
            <person name="Larsen P.A."/>
            <person name="Fountain-Jones N.M."/>
            <person name="Garbe J.R."/>
            <person name="Macchietto M.G."/>
            <person name="Kania S.A."/>
            <person name="Gerhold R.W."/>
            <person name="Richards J.E."/>
            <person name="Wolf T.M."/>
        </authorList>
    </citation>
    <scope>NUCLEOTIDE SEQUENCE</scope>
    <source>
        <strain evidence="1">MNPRO001-30</strain>
        <tissue evidence="1">Meninges</tissue>
    </source>
</reference>
<sequence>MTVNPEFTFTPSMLYSVRQCWLSNGILEQPAPVRECTIAMVEGQLVNTVLVMQCWTRRYSAEEGGLD</sequence>
<dbReference type="AlphaFoldDB" id="A0AAD5QRR3"/>
<dbReference type="Proteomes" id="UP001196413">
    <property type="component" value="Unassembled WGS sequence"/>
</dbReference>